<dbReference type="OrthoDB" id="4664297at2759"/>
<protein>
    <recommendedName>
        <fullName evidence="4">Glutathione S-transferase kappa</fullName>
        <ecNumber evidence="4">2.5.1.18</ecNumber>
    </recommendedName>
</protein>
<dbReference type="GO" id="GO:0004364">
    <property type="term" value="F:glutathione transferase activity"/>
    <property type="evidence" value="ECO:0007669"/>
    <property type="project" value="UniProtKB-UniRule"/>
</dbReference>
<dbReference type="InterPro" id="IPR051924">
    <property type="entry name" value="GST_Kappa/NadH"/>
</dbReference>
<dbReference type="AlphaFoldDB" id="A0A316W3Q3"/>
<dbReference type="GO" id="GO:0005739">
    <property type="term" value="C:mitochondrion"/>
    <property type="evidence" value="ECO:0007669"/>
    <property type="project" value="TreeGrafter"/>
</dbReference>
<dbReference type="SUPFAM" id="SSF52833">
    <property type="entry name" value="Thioredoxin-like"/>
    <property type="match status" value="1"/>
</dbReference>
<sequence>MSAAQQVRANITMYYDIVSPWSVIAFKVLQRYHQKWDFELRFQPISLGKVMQISGNKPPITVNNKGKWMFQEIERVPAFYGVNLNTPHGFPMNTQLAQSFLRELRDRSSADHDAYAWTLMDASWISSKPVVQAEDILEAVKHVGLIPQTELEEILKKAQTREAKDKLNEESKRLVEDKGAFGMPWFIVKRASDGKTASFFGSDRFEQIAAFMGEEYKGPFADGRRARL</sequence>
<dbReference type="GO" id="GO:0005777">
    <property type="term" value="C:peroxisome"/>
    <property type="evidence" value="ECO:0007669"/>
    <property type="project" value="TreeGrafter"/>
</dbReference>
<gene>
    <name evidence="7" type="ORF">IE81DRAFT_321552</name>
</gene>
<keyword evidence="2 4" id="KW-0808">Transferase</keyword>
<comment type="similarity">
    <text evidence="1 4">Belongs to the GST superfamily. Kappa family.</text>
</comment>
<dbReference type="GO" id="GO:0004602">
    <property type="term" value="F:glutathione peroxidase activity"/>
    <property type="evidence" value="ECO:0007669"/>
    <property type="project" value="TreeGrafter"/>
</dbReference>
<evidence type="ECO:0000256" key="3">
    <source>
        <dbReference type="ARBA" id="ARBA00047960"/>
    </source>
</evidence>
<accession>A0A316W3Q3</accession>
<dbReference type="InParanoid" id="A0A316W3Q3"/>
<comment type="catalytic activity">
    <reaction evidence="3 4">
        <text>RX + glutathione = an S-substituted glutathione + a halide anion + H(+)</text>
        <dbReference type="Rhea" id="RHEA:16437"/>
        <dbReference type="ChEBI" id="CHEBI:15378"/>
        <dbReference type="ChEBI" id="CHEBI:16042"/>
        <dbReference type="ChEBI" id="CHEBI:17792"/>
        <dbReference type="ChEBI" id="CHEBI:57925"/>
        <dbReference type="ChEBI" id="CHEBI:90779"/>
        <dbReference type="EC" id="2.5.1.18"/>
    </reaction>
</comment>
<dbReference type="RefSeq" id="XP_025371314.1">
    <property type="nucleotide sequence ID" value="XM_025513381.1"/>
</dbReference>
<feature type="domain" description="DSBA-like thioredoxin" evidence="6">
    <location>
        <begin position="11"/>
        <end position="210"/>
    </location>
</feature>
<evidence type="ECO:0000256" key="4">
    <source>
        <dbReference type="PIRNR" id="PIRNR006386"/>
    </source>
</evidence>
<feature type="active site" description="Nucleophile" evidence="5">
    <location>
        <position position="19"/>
    </location>
</feature>
<dbReference type="STRING" id="1522189.A0A316W3Q3"/>
<evidence type="ECO:0000313" key="7">
    <source>
        <dbReference type="EMBL" id="PWN44154.1"/>
    </source>
</evidence>
<proteinExistence type="inferred from homology"/>
<dbReference type="Proteomes" id="UP000245783">
    <property type="component" value="Unassembled WGS sequence"/>
</dbReference>
<organism evidence="7 8">
    <name type="scientific">Ceraceosorus guamensis</name>
    <dbReference type="NCBI Taxonomy" id="1522189"/>
    <lineage>
        <taxon>Eukaryota</taxon>
        <taxon>Fungi</taxon>
        <taxon>Dikarya</taxon>
        <taxon>Basidiomycota</taxon>
        <taxon>Ustilaginomycotina</taxon>
        <taxon>Exobasidiomycetes</taxon>
        <taxon>Ceraceosorales</taxon>
        <taxon>Ceraceosoraceae</taxon>
        <taxon>Ceraceosorus</taxon>
    </lineage>
</organism>
<dbReference type="EC" id="2.5.1.18" evidence="4"/>
<reference evidence="7 8" key="1">
    <citation type="journal article" date="2018" name="Mol. Biol. Evol.">
        <title>Broad Genomic Sampling Reveals a Smut Pathogenic Ancestry of the Fungal Clade Ustilaginomycotina.</title>
        <authorList>
            <person name="Kijpornyongpan T."/>
            <person name="Mondo S.J."/>
            <person name="Barry K."/>
            <person name="Sandor L."/>
            <person name="Lee J."/>
            <person name="Lipzen A."/>
            <person name="Pangilinan J."/>
            <person name="LaButti K."/>
            <person name="Hainaut M."/>
            <person name="Henrissat B."/>
            <person name="Grigoriev I.V."/>
            <person name="Spatafora J.W."/>
            <person name="Aime M.C."/>
        </authorList>
    </citation>
    <scope>NUCLEOTIDE SEQUENCE [LARGE SCALE GENOMIC DNA]</scope>
    <source>
        <strain evidence="7 8">MCA 4658</strain>
    </source>
</reference>
<evidence type="ECO:0000256" key="5">
    <source>
        <dbReference type="PIRSR" id="PIRSR006386-1"/>
    </source>
</evidence>
<dbReference type="PANTHER" id="PTHR42943">
    <property type="entry name" value="GLUTATHIONE S-TRANSFERASE KAPPA"/>
    <property type="match status" value="1"/>
</dbReference>
<name>A0A316W3Q3_9BASI</name>
<keyword evidence="8" id="KW-1185">Reference proteome</keyword>
<dbReference type="PANTHER" id="PTHR42943:SF2">
    <property type="entry name" value="GLUTATHIONE S-TRANSFERASE KAPPA 1"/>
    <property type="match status" value="1"/>
</dbReference>
<dbReference type="GeneID" id="37035251"/>
<evidence type="ECO:0000259" key="6">
    <source>
        <dbReference type="Pfam" id="PF01323"/>
    </source>
</evidence>
<dbReference type="EMBL" id="KZ819363">
    <property type="protein sequence ID" value="PWN44154.1"/>
    <property type="molecule type" value="Genomic_DNA"/>
</dbReference>
<dbReference type="InterPro" id="IPR014440">
    <property type="entry name" value="HCCAis_GSTk"/>
</dbReference>
<dbReference type="InterPro" id="IPR001853">
    <property type="entry name" value="DSBA-like_thioredoxin_dom"/>
</dbReference>
<dbReference type="Gene3D" id="3.40.30.10">
    <property type="entry name" value="Glutaredoxin"/>
    <property type="match status" value="1"/>
</dbReference>
<dbReference type="Pfam" id="PF01323">
    <property type="entry name" value="DSBA"/>
    <property type="match status" value="1"/>
</dbReference>
<dbReference type="FunFam" id="3.40.30.10:FF:000096">
    <property type="entry name" value="Glutathione S-transferase kappa"/>
    <property type="match status" value="1"/>
</dbReference>
<dbReference type="PIRSF" id="PIRSF006386">
    <property type="entry name" value="HCCAis_GSTk"/>
    <property type="match status" value="1"/>
</dbReference>
<dbReference type="GO" id="GO:0006749">
    <property type="term" value="P:glutathione metabolic process"/>
    <property type="evidence" value="ECO:0007669"/>
    <property type="project" value="TreeGrafter"/>
</dbReference>
<evidence type="ECO:0000256" key="2">
    <source>
        <dbReference type="ARBA" id="ARBA00022679"/>
    </source>
</evidence>
<dbReference type="InterPro" id="IPR036249">
    <property type="entry name" value="Thioredoxin-like_sf"/>
</dbReference>
<evidence type="ECO:0000256" key="1">
    <source>
        <dbReference type="ARBA" id="ARBA00006494"/>
    </source>
</evidence>
<evidence type="ECO:0000313" key="8">
    <source>
        <dbReference type="Proteomes" id="UP000245783"/>
    </source>
</evidence>